<dbReference type="PATRIC" id="fig|927661.3.peg.982"/>
<sequence length="567" mass="62853">MSSPYPGRTPNQAGGVGPGYAGAPPADGQRHLPPTSVIPTAPAYPAPGPQTAVPRQQNYPAAPGGGGDLTPELLETSVWSDQMIAAAGIPVVDIPFVTIGGGIGSFVTVDYLRIAGVPTQNIRILSNIDNPWQTYEYLTRVSQIPRPERIRSDSASRPDNIWGFPSYAMEETIKDKSLKAAWQVLVEPMFADFYTPRAGMVFENLEREAKRIRWWEMLVKGQVRMVRRRHGGGYFTILTPPDGAAPTKRVAYRSQYVHVGIGYPGLKFLPELQEFRTKHQDFHHVVNAYEDHEHVYTFLKSRPGTVLVRGGGIVASRVLQRLMDDREKFGLQTQIVHLFRTYVSGPHGKNAWLRRPGSNGFAYQGFNYPKSVWGGQLKAKIRKLEGAERAQAYKDMGGTNTPWRRRWQAQMNAGRSGNWYHTLEGVAEDVTIGADGRTVSRVKFGNGQVSEIPADFIIDCTGLEADIREHRLLADLMDHSNVGRNPVGRLDVERSFELKGTANGEGRMYASGSPTLGGYFPGVDTFLGLQVAAQEIADDLARRGFAKRIGPARSVSEWLKWARNQQI</sequence>
<evidence type="ECO:0000313" key="3">
    <source>
        <dbReference type="Proteomes" id="UP000021053"/>
    </source>
</evidence>
<dbReference type="RefSeq" id="WP_211247267.1">
    <property type="nucleotide sequence ID" value="NZ_KK073874.1"/>
</dbReference>
<dbReference type="Gene3D" id="3.50.50.60">
    <property type="entry name" value="FAD/NAD(P)-binding domain"/>
    <property type="match status" value="1"/>
</dbReference>
<evidence type="ECO:0008006" key="4">
    <source>
        <dbReference type="Google" id="ProtNLM"/>
    </source>
</evidence>
<keyword evidence="3" id="KW-1185">Reference proteome</keyword>
<dbReference type="HOGENOM" id="CLU_017353_0_0_11"/>
<organism evidence="2 3">
    <name type="scientific">Cryptosporangium arvum DSM 44712</name>
    <dbReference type="NCBI Taxonomy" id="927661"/>
    <lineage>
        <taxon>Bacteria</taxon>
        <taxon>Bacillati</taxon>
        <taxon>Actinomycetota</taxon>
        <taxon>Actinomycetes</taxon>
        <taxon>Cryptosporangiales</taxon>
        <taxon>Cryptosporangiaceae</taxon>
        <taxon>Cryptosporangium</taxon>
    </lineage>
</organism>
<reference evidence="2 3" key="1">
    <citation type="submission" date="2013-07" db="EMBL/GenBank/DDBJ databases">
        <authorList>
            <consortium name="DOE Joint Genome Institute"/>
            <person name="Eisen J."/>
            <person name="Huntemann M."/>
            <person name="Han J."/>
            <person name="Chen A."/>
            <person name="Kyrpides N."/>
            <person name="Mavromatis K."/>
            <person name="Markowitz V."/>
            <person name="Palaniappan K."/>
            <person name="Ivanova N."/>
            <person name="Schaumberg A."/>
            <person name="Pati A."/>
            <person name="Liolios K."/>
            <person name="Nordberg H.P."/>
            <person name="Cantor M.N."/>
            <person name="Hua S.X."/>
            <person name="Woyke T."/>
        </authorList>
    </citation>
    <scope>NUCLEOTIDE SEQUENCE [LARGE SCALE GENOMIC DNA]</scope>
    <source>
        <strain evidence="2 3">DSM 44712</strain>
    </source>
</reference>
<dbReference type="EMBL" id="JFBT01000001">
    <property type="protein sequence ID" value="EXG79946.1"/>
    <property type="molecule type" value="Genomic_DNA"/>
</dbReference>
<dbReference type="SUPFAM" id="SSF51905">
    <property type="entry name" value="FAD/NAD(P)-binding domain"/>
    <property type="match status" value="1"/>
</dbReference>
<protein>
    <recommendedName>
        <fullName evidence="4">FHA domain-containing protein</fullName>
    </recommendedName>
</protein>
<gene>
    <name evidence="2" type="ORF">CryarDRAFT_0999</name>
</gene>
<evidence type="ECO:0000256" key="1">
    <source>
        <dbReference type="SAM" id="MobiDB-lite"/>
    </source>
</evidence>
<dbReference type="Proteomes" id="UP000021053">
    <property type="component" value="Unassembled WGS sequence"/>
</dbReference>
<proteinExistence type="predicted"/>
<accession>A0A011AD16</accession>
<comment type="caution">
    <text evidence="2">The sequence shown here is derived from an EMBL/GenBank/DDBJ whole genome shotgun (WGS) entry which is preliminary data.</text>
</comment>
<evidence type="ECO:0000313" key="2">
    <source>
        <dbReference type="EMBL" id="EXG79946.1"/>
    </source>
</evidence>
<feature type="region of interest" description="Disordered" evidence="1">
    <location>
        <begin position="1"/>
        <end position="72"/>
    </location>
</feature>
<name>A0A011AD16_9ACTN</name>
<dbReference type="InterPro" id="IPR036188">
    <property type="entry name" value="FAD/NAD-bd_sf"/>
</dbReference>
<dbReference type="AlphaFoldDB" id="A0A011AD16"/>